<evidence type="ECO:0000256" key="7">
    <source>
        <dbReference type="PIRSR" id="PIRSR000376-2"/>
    </source>
</evidence>
<dbReference type="EMBL" id="ATBP01000011">
    <property type="protein sequence ID" value="ETR74344.1"/>
    <property type="molecule type" value="Genomic_DNA"/>
</dbReference>
<dbReference type="Proteomes" id="UP000189670">
    <property type="component" value="Unassembled WGS sequence"/>
</dbReference>
<organism evidence="9 10">
    <name type="scientific">Candidatus Magnetoglobus multicellularis str. Araruama</name>
    <dbReference type="NCBI Taxonomy" id="890399"/>
    <lineage>
        <taxon>Bacteria</taxon>
        <taxon>Pseudomonadati</taxon>
        <taxon>Thermodesulfobacteriota</taxon>
        <taxon>Desulfobacteria</taxon>
        <taxon>Desulfobacterales</taxon>
        <taxon>Desulfobacteraceae</taxon>
        <taxon>Candidatus Magnetoglobus</taxon>
    </lineage>
</organism>
<feature type="binding site" evidence="7">
    <location>
        <position position="23"/>
    </location>
    <ligand>
        <name>[4Fe-4S] cluster</name>
        <dbReference type="ChEBI" id="CHEBI:49883"/>
    </ligand>
</feature>
<feature type="binding site" evidence="7">
    <location>
        <position position="48"/>
    </location>
    <ligand>
        <name>[4Fe-4S] cluster</name>
        <dbReference type="ChEBI" id="CHEBI:49883"/>
    </ligand>
</feature>
<evidence type="ECO:0000313" key="10">
    <source>
        <dbReference type="Proteomes" id="UP000189670"/>
    </source>
</evidence>
<dbReference type="GO" id="GO:0008168">
    <property type="term" value="F:methyltransferase activity"/>
    <property type="evidence" value="ECO:0007669"/>
    <property type="project" value="InterPro"/>
</dbReference>
<dbReference type="PROSITE" id="PS51656">
    <property type="entry name" value="4FE4S"/>
    <property type="match status" value="1"/>
</dbReference>
<comment type="caution">
    <text evidence="9">The sequence shown here is derived from an EMBL/GenBank/DDBJ whole genome shotgun (WGS) entry which is preliminary data.</text>
</comment>
<feature type="binding site" evidence="6">
    <location>
        <position position="348"/>
    </location>
    <ligand>
        <name>5-methoxybenzimidazolylcob(I)amide</name>
        <dbReference type="ChEBI" id="CHEBI:157765"/>
    </ligand>
</feature>
<evidence type="ECO:0000313" key="9">
    <source>
        <dbReference type="EMBL" id="ETR74344.1"/>
    </source>
</evidence>
<gene>
    <name evidence="9" type="ORF">OMM_00291</name>
</gene>
<dbReference type="PANTHER" id="PTHR36214:SF3">
    <property type="entry name" value="ACETYL-COA DECARBONYLASE_SYNTHASE COMPLEX SUBUNIT GAMMA"/>
    <property type="match status" value="1"/>
</dbReference>
<feature type="binding site" evidence="6">
    <location>
        <position position="354"/>
    </location>
    <ligand>
        <name>5-methoxybenzimidazolylcob(I)amide</name>
        <dbReference type="ChEBI" id="CHEBI:157765"/>
    </ligand>
</feature>
<feature type="binding site" evidence="6">
    <location>
        <position position="442"/>
    </location>
    <ligand>
        <name>5-methoxybenzimidazolylcob(I)amide</name>
        <dbReference type="ChEBI" id="CHEBI:157765"/>
    </ligand>
</feature>
<dbReference type="AlphaFoldDB" id="A0A1V1PHU6"/>
<evidence type="ECO:0000256" key="4">
    <source>
        <dbReference type="ARBA" id="ARBA00023014"/>
    </source>
</evidence>
<keyword evidence="1 7" id="KW-0004">4Fe-4S</keyword>
<dbReference type="InterPro" id="IPR016041">
    <property type="entry name" value="Ac-CoA_synth_d_su_TIM-brl"/>
</dbReference>
<dbReference type="InterPro" id="IPR007202">
    <property type="entry name" value="4Fe-4S_dom"/>
</dbReference>
<sequence>MNKEIKMGLTGIQIFKLLPKTNCKECGAATCLAFAMNLAAGKAELDSCPHVSDEAREKLAEASAPPIRPVVLGNGVRKRTVGGETVLYRHEKTFYNPTIFAALVGSDIAQDVLKNKLKEWNALQFERVGLNLRPEMIAVKDVDGNKDAFAAVAKTIAETSEFSPILMTEDVDIMKAGASACQKKRPLLYGGTEANIDDMGTLAKDMGLPIGIKAASVDALLPLTEKLAGMGIKDIVLDPGARELKQSLQDLVAIRRSALLKSNRAVGFPTITFPCEMASNLDMETIIAGTFVSKYGSIVVLSDFVGESIFPLLLQRLNIYTDPQRPMTVTQGIYEINNPGENAPVLITTNFALTYFIVSGEIEGSKVPAYLLIKDSEGLSVLTAWAAGKFSGDDVGIFVKKSGIADKCKTRELIIPGYAAAIAGDVEEELPDWKITVGPREAAHLPAFLKERA</sequence>
<dbReference type="GO" id="GO:0005506">
    <property type="term" value="F:iron ion binding"/>
    <property type="evidence" value="ECO:0007669"/>
    <property type="project" value="InterPro"/>
</dbReference>
<evidence type="ECO:0000256" key="1">
    <source>
        <dbReference type="ARBA" id="ARBA00022485"/>
    </source>
</evidence>
<dbReference type="PIRSF" id="PIRSF000376">
    <property type="entry name" value="AcCoA_decarb_gamma"/>
    <property type="match status" value="1"/>
</dbReference>
<protein>
    <submittedName>
        <fullName evidence="9">Acetyl-CoA decarbonylase/synthase complex subunit gamma</fullName>
    </submittedName>
</protein>
<keyword evidence="4 7" id="KW-0411">Iron-sulfur</keyword>
<accession>A0A1V1PHU6</accession>
<dbReference type="Pfam" id="PF04060">
    <property type="entry name" value="FeS"/>
    <property type="match status" value="1"/>
</dbReference>
<dbReference type="Gene3D" id="3.40.50.11600">
    <property type="match status" value="1"/>
</dbReference>
<dbReference type="InterPro" id="IPR051069">
    <property type="entry name" value="ACDS_complex_subunit"/>
</dbReference>
<keyword evidence="3 7" id="KW-0408">Iron</keyword>
<feature type="binding site" evidence="7">
    <location>
        <position position="31"/>
    </location>
    <ligand>
        <name>[4Fe-4S] cluster</name>
        <dbReference type="ChEBI" id="CHEBI:49883"/>
    </ligand>
</feature>
<keyword evidence="5" id="KW-0170">Cobalt</keyword>
<evidence type="ECO:0000256" key="2">
    <source>
        <dbReference type="ARBA" id="ARBA00022723"/>
    </source>
</evidence>
<feature type="binding site" evidence="6">
    <location>
        <begin position="378"/>
        <end position="381"/>
    </location>
    <ligand>
        <name>5-methoxybenzimidazolylcob(I)amide</name>
        <dbReference type="ChEBI" id="CHEBI:157765"/>
    </ligand>
</feature>
<feature type="binding site" evidence="7">
    <location>
        <position position="26"/>
    </location>
    <ligand>
        <name>[4Fe-4S] cluster</name>
        <dbReference type="ChEBI" id="CHEBI:49883"/>
    </ligand>
</feature>
<dbReference type="PANTHER" id="PTHR36214">
    <property type="match status" value="1"/>
</dbReference>
<dbReference type="Pfam" id="PF03599">
    <property type="entry name" value="CdhD"/>
    <property type="match status" value="1"/>
</dbReference>
<reference evidence="10" key="1">
    <citation type="submission" date="2012-11" db="EMBL/GenBank/DDBJ databases">
        <authorList>
            <person name="Lucero-Rivera Y.E."/>
            <person name="Tovar-Ramirez D."/>
        </authorList>
    </citation>
    <scope>NUCLEOTIDE SEQUENCE [LARGE SCALE GENOMIC DNA]</scope>
    <source>
        <strain evidence="10">Araruama</strain>
    </source>
</reference>
<name>A0A1V1PHU6_9BACT</name>
<evidence type="ECO:0000256" key="6">
    <source>
        <dbReference type="PIRSR" id="PIRSR000376-1"/>
    </source>
</evidence>
<evidence type="ECO:0000259" key="8">
    <source>
        <dbReference type="PROSITE" id="PS51656"/>
    </source>
</evidence>
<dbReference type="NCBIfam" id="NF003195">
    <property type="entry name" value="PRK04165.1"/>
    <property type="match status" value="1"/>
</dbReference>
<keyword evidence="2 7" id="KW-0479">Metal-binding</keyword>
<dbReference type="GO" id="GO:0051539">
    <property type="term" value="F:4 iron, 4 sulfur cluster binding"/>
    <property type="evidence" value="ECO:0007669"/>
    <property type="project" value="UniProtKB-KW"/>
</dbReference>
<dbReference type="Gene3D" id="3.20.20.20">
    <property type="entry name" value="Dihydropteroate synthase-like"/>
    <property type="match status" value="1"/>
</dbReference>
<dbReference type="GO" id="GO:0046356">
    <property type="term" value="P:acetyl-CoA catabolic process"/>
    <property type="evidence" value="ECO:0007669"/>
    <property type="project" value="InterPro"/>
</dbReference>
<evidence type="ECO:0000256" key="3">
    <source>
        <dbReference type="ARBA" id="ARBA00023004"/>
    </source>
</evidence>
<dbReference type="SUPFAM" id="SSF51717">
    <property type="entry name" value="Dihydropteroate synthetase-like"/>
    <property type="match status" value="1"/>
</dbReference>
<dbReference type="InterPro" id="IPR016218">
    <property type="entry name" value="AcylCoA_decarb/synth_gsu"/>
</dbReference>
<proteinExistence type="predicted"/>
<evidence type="ECO:0000256" key="5">
    <source>
        <dbReference type="ARBA" id="ARBA00023285"/>
    </source>
</evidence>
<dbReference type="InterPro" id="IPR011005">
    <property type="entry name" value="Dihydropteroate_synth-like_sf"/>
</dbReference>
<feature type="domain" description="4Fe-4S" evidence="8">
    <location>
        <begin position="1"/>
        <end position="65"/>
    </location>
</feature>